<dbReference type="SUPFAM" id="SSF52540">
    <property type="entry name" value="P-loop containing nucleoside triphosphate hydrolases"/>
    <property type="match status" value="1"/>
</dbReference>
<dbReference type="InterPro" id="IPR027417">
    <property type="entry name" value="P-loop_NTPase"/>
</dbReference>
<dbReference type="EMBL" id="FMJB01000027">
    <property type="protein sequence ID" value="SCM66547.1"/>
    <property type="molecule type" value="Genomic_DNA"/>
</dbReference>
<dbReference type="AlphaFoldDB" id="A0A1M4MXR2"/>
<proteinExistence type="predicted"/>
<dbReference type="InterPro" id="IPR002586">
    <property type="entry name" value="CobQ/CobB/MinD/ParA_Nub-bd_dom"/>
</dbReference>
<protein>
    <recommendedName>
        <fullName evidence="1">CobQ/CobB/MinD/ParA nucleotide binding domain-containing protein</fullName>
    </recommendedName>
</protein>
<accession>A0A1M4MXR2</accession>
<evidence type="ECO:0000259" key="1">
    <source>
        <dbReference type="Pfam" id="PF01656"/>
    </source>
</evidence>
<organism evidence="2 3">
    <name type="scientific">Donghicola eburneus</name>
    <dbReference type="NCBI Taxonomy" id="393278"/>
    <lineage>
        <taxon>Bacteria</taxon>
        <taxon>Pseudomonadati</taxon>
        <taxon>Pseudomonadota</taxon>
        <taxon>Alphaproteobacteria</taxon>
        <taxon>Rhodobacterales</taxon>
        <taxon>Roseobacteraceae</taxon>
        <taxon>Donghicola</taxon>
    </lineage>
</organism>
<dbReference type="RefSeq" id="WP_072704217.1">
    <property type="nucleotide sequence ID" value="NZ_FMJB01000027.1"/>
</dbReference>
<reference evidence="3" key="1">
    <citation type="submission" date="2016-09" db="EMBL/GenBank/DDBJ databases">
        <authorList>
            <person name="Wibberg D."/>
        </authorList>
    </citation>
    <scope>NUCLEOTIDE SEQUENCE [LARGE SCALE GENOMIC DNA]</scope>
</reference>
<evidence type="ECO:0000313" key="2">
    <source>
        <dbReference type="EMBL" id="SCM66547.1"/>
    </source>
</evidence>
<keyword evidence="3" id="KW-1185">Reference proteome</keyword>
<dbReference type="Pfam" id="PF01656">
    <property type="entry name" value="CbiA"/>
    <property type="match status" value="1"/>
</dbReference>
<sequence length="274" mass="29962">MSVFNNHLILTTSEKGGSGKSTAAIALVDALRFEGVPVAAYDGNVDVSSLYETLGTRDATGQLTEAQDPLVGAFPYSVRDESRTVLVDCLRQGYPHMVHDIAGGGLTDMQRLFGDKPDSLYQFVRSIARFDTCAVFVHLLTPDISTVASVAKYLDITENLGDLGHHVRHIAMLNLQGNRSEAHFPHWYGYTDATGEEKGGKTRARLLAAGGAEMNLPAIDERTMALLKAQKVPFTVGANMPEMSITDQSRLYNFTEDFSKELTHEIRQILGLAQ</sequence>
<name>A0A1M4MXR2_9RHOB</name>
<evidence type="ECO:0000313" key="3">
    <source>
        <dbReference type="Proteomes" id="UP000184085"/>
    </source>
</evidence>
<gene>
    <name evidence="2" type="ORF">KARMA_0725</name>
</gene>
<dbReference type="Proteomes" id="UP000184085">
    <property type="component" value="Unassembled WGS sequence"/>
</dbReference>
<feature type="domain" description="CobQ/CobB/MinD/ParA nucleotide binding" evidence="1">
    <location>
        <begin position="9"/>
        <end position="132"/>
    </location>
</feature>
<dbReference type="Gene3D" id="3.40.50.300">
    <property type="entry name" value="P-loop containing nucleotide triphosphate hydrolases"/>
    <property type="match status" value="1"/>
</dbReference>
<dbReference type="CDD" id="cd01983">
    <property type="entry name" value="SIMIBI"/>
    <property type="match status" value="1"/>
</dbReference>